<feature type="compositionally biased region" description="Basic and acidic residues" evidence="1">
    <location>
        <begin position="537"/>
        <end position="553"/>
    </location>
</feature>
<feature type="compositionally biased region" description="Basic and acidic residues" evidence="1">
    <location>
        <begin position="56"/>
        <end position="67"/>
    </location>
</feature>
<keyword evidence="2" id="KW-0472">Membrane</keyword>
<proteinExistence type="predicted"/>
<feature type="compositionally biased region" description="Basic and acidic residues" evidence="1">
    <location>
        <begin position="75"/>
        <end position="92"/>
    </location>
</feature>
<keyword evidence="3" id="KW-1185">Reference proteome</keyword>
<feature type="compositionally biased region" description="Basic and acidic residues" evidence="1">
    <location>
        <begin position="364"/>
        <end position="373"/>
    </location>
</feature>
<reference evidence="4" key="1">
    <citation type="submission" date="2025-08" db="UniProtKB">
        <authorList>
            <consortium name="RefSeq"/>
        </authorList>
    </citation>
    <scope>IDENTIFICATION</scope>
    <source>
        <tissue evidence="4">Entire body</tissue>
    </source>
</reference>
<evidence type="ECO:0000313" key="3">
    <source>
        <dbReference type="Proteomes" id="UP000192223"/>
    </source>
</evidence>
<dbReference type="Proteomes" id="UP000192223">
    <property type="component" value="Unplaced"/>
</dbReference>
<name>A0A1W4XKC0_AGRPL</name>
<keyword evidence="2" id="KW-0812">Transmembrane</keyword>
<dbReference type="GeneID" id="108742486"/>
<feature type="transmembrane region" description="Helical" evidence="2">
    <location>
        <begin position="285"/>
        <end position="305"/>
    </location>
</feature>
<feature type="region of interest" description="Disordered" evidence="1">
    <location>
        <begin position="536"/>
        <end position="566"/>
    </location>
</feature>
<dbReference type="RefSeq" id="XP_018333222.1">
    <property type="nucleotide sequence ID" value="XM_018477720.2"/>
</dbReference>
<dbReference type="STRING" id="224129.A0A1W4XKC0"/>
<dbReference type="AlphaFoldDB" id="A0A1W4XKC0"/>
<evidence type="ECO:0000256" key="2">
    <source>
        <dbReference type="SAM" id="Phobius"/>
    </source>
</evidence>
<sequence>MYAAAGGASLASRQARQKQKKQKNEQLHQKTRSHKATDIASRAPHSRQYHNYTDPTEVKTSRVDRNVLRPPSLQPERRHSTSHLKEPSRARIRESPSVLIPVQNHLNQLPQQQPLTPSTLVQEHAPLQPSPSLQSQLPQITIPEGERTLERRCSFVRQVEEMEKGQEDLLDKCNHLSNFEVKDLNTSWENDLMYYSEFHRGAFGSTEYPFSECSQGRAAWQERQAAAAAGGRRCSLSHEAQQHRQRQAEAHHRWIKRNRIHDTTYGGDSEDDLFSIYHQSAAANALLYVGLGTTAIGFVVFFVGSGDKGFKTLELRLIGPTLIACGLLCCLVRVLLCACPSTCLQQRRKKKKRLKNTCPHRKRFPSEQREKLNTEFVPVDPTQSLISKQKKRVSIAPPKSLPSTSTSEHLHNTSNIQQGSGNSENSRLPLTTQSSIPIITVPEFADFNNDQRPRRMSHEDTCIELENLEFTYDLQSVSSNDEVELEERDRAVMRCSVIQTQKKTQLNEVSNKLEAFDGGGITEENDETCLTVVIEKNQQETENDRKNDNEKKSHSGIVLSPLQLGQ</sequence>
<protein>
    <submittedName>
        <fullName evidence="4">Uncharacterized protein LOC108742486 isoform X1</fullName>
    </submittedName>
</protein>
<evidence type="ECO:0000256" key="1">
    <source>
        <dbReference type="SAM" id="MobiDB-lite"/>
    </source>
</evidence>
<feature type="region of interest" description="Disordered" evidence="1">
    <location>
        <begin position="350"/>
        <end position="373"/>
    </location>
</feature>
<feature type="compositionally biased region" description="Polar residues" evidence="1">
    <location>
        <begin position="401"/>
        <end position="429"/>
    </location>
</feature>
<keyword evidence="2" id="KW-1133">Transmembrane helix</keyword>
<gene>
    <name evidence="4" type="primary">LOC108742486</name>
</gene>
<dbReference type="InParanoid" id="A0A1W4XKC0"/>
<organism evidence="3 4">
    <name type="scientific">Agrilus planipennis</name>
    <name type="common">Emerald ash borer</name>
    <name type="synonym">Agrilus marcopoli</name>
    <dbReference type="NCBI Taxonomy" id="224129"/>
    <lineage>
        <taxon>Eukaryota</taxon>
        <taxon>Metazoa</taxon>
        <taxon>Ecdysozoa</taxon>
        <taxon>Arthropoda</taxon>
        <taxon>Hexapoda</taxon>
        <taxon>Insecta</taxon>
        <taxon>Pterygota</taxon>
        <taxon>Neoptera</taxon>
        <taxon>Endopterygota</taxon>
        <taxon>Coleoptera</taxon>
        <taxon>Polyphaga</taxon>
        <taxon>Elateriformia</taxon>
        <taxon>Buprestoidea</taxon>
        <taxon>Buprestidae</taxon>
        <taxon>Agrilinae</taxon>
        <taxon>Agrilus</taxon>
    </lineage>
</organism>
<feature type="transmembrane region" description="Helical" evidence="2">
    <location>
        <begin position="317"/>
        <end position="336"/>
    </location>
</feature>
<evidence type="ECO:0000313" key="4">
    <source>
        <dbReference type="RefSeq" id="XP_018333222.1"/>
    </source>
</evidence>
<feature type="compositionally biased region" description="Basic residues" evidence="1">
    <location>
        <begin position="350"/>
        <end position="363"/>
    </location>
</feature>
<dbReference type="KEGG" id="apln:108742486"/>
<feature type="region of interest" description="Disordered" evidence="1">
    <location>
        <begin position="1"/>
        <end position="92"/>
    </location>
</feature>
<feature type="region of interest" description="Disordered" evidence="1">
    <location>
        <begin position="388"/>
        <end position="429"/>
    </location>
</feature>
<dbReference type="OrthoDB" id="6425771at2759"/>
<accession>A0A1W4XKC0</accession>